<protein>
    <recommendedName>
        <fullName evidence="16">Gnk2-homologous domain-containing protein</fullName>
    </recommendedName>
</protein>
<dbReference type="CDD" id="cd23509">
    <property type="entry name" value="Gnk2-like"/>
    <property type="match status" value="2"/>
</dbReference>
<evidence type="ECO:0000256" key="13">
    <source>
        <dbReference type="ARBA" id="ARBA00024184"/>
    </source>
</evidence>
<evidence type="ECO:0000256" key="14">
    <source>
        <dbReference type="ARBA" id="ARBA00038393"/>
    </source>
</evidence>
<dbReference type="Pfam" id="PF01657">
    <property type="entry name" value="Stress-antifung"/>
    <property type="match status" value="2"/>
</dbReference>
<keyword evidence="7" id="KW-0677">Repeat</keyword>
<evidence type="ECO:0000256" key="9">
    <source>
        <dbReference type="ARBA" id="ARBA00022949"/>
    </source>
</evidence>
<dbReference type="InterPro" id="IPR002902">
    <property type="entry name" value="GNK2"/>
</dbReference>
<feature type="domain" description="Gnk2-homologous" evidence="16">
    <location>
        <begin position="153"/>
        <end position="256"/>
    </location>
</feature>
<keyword evidence="8" id="KW-0611">Plant defense</keyword>
<dbReference type="InterPro" id="IPR051378">
    <property type="entry name" value="Cell2Cell_Antifungal"/>
</dbReference>
<evidence type="ECO:0000313" key="17">
    <source>
        <dbReference type="EMBL" id="VFQ86272.1"/>
    </source>
</evidence>
<sequence length="309" mass="32785">MVAKLAKATPIRRGFTCFAVLSVIVRLVTAGSTDFIFSGCAVYRPQPESEGRSGDFSATTLQTLFETLKSRASTGNFSRTSLGPVSGLFQCRGDLWSPSDCRDCVAEATKQVKRRCRAANPPAARIQLQGCYLSYEVAGGGPANRDPSGMVYHRCGPEMPSVNSTRSGFGFGASPGVEAIHMSVNRMVNGFFAGYVSTGNGSVMVAAQCEGDMAGDKCKGCVSSAAESLKSSCGSASVSGEMYFEKCYVTYNLNGYTDGSPSSSGEPFLNVTSKSVAILIGFLFGCIMVSVVVLYFMSLSKKDPFVQKY</sequence>
<dbReference type="PANTHER" id="PTHR32080">
    <property type="entry name" value="ANTIFUNGAL PROTEIN GINKBILOBIN-2-LIKE"/>
    <property type="match status" value="1"/>
</dbReference>
<evidence type="ECO:0000256" key="6">
    <source>
        <dbReference type="ARBA" id="ARBA00022734"/>
    </source>
</evidence>
<keyword evidence="6" id="KW-0430">Lectin</keyword>
<dbReference type="GO" id="GO:0009506">
    <property type="term" value="C:plasmodesma"/>
    <property type="evidence" value="ECO:0007669"/>
    <property type="project" value="UniProtKB-SubCell"/>
</dbReference>
<evidence type="ECO:0000256" key="15">
    <source>
        <dbReference type="SAM" id="Phobius"/>
    </source>
</evidence>
<keyword evidence="15" id="KW-0812">Transmembrane</keyword>
<keyword evidence="3" id="KW-0295">Fungicide</keyword>
<keyword evidence="18" id="KW-1185">Reference proteome</keyword>
<dbReference type="AlphaFoldDB" id="A0A484MBY0"/>
<keyword evidence="2" id="KW-0929">Antimicrobial</keyword>
<dbReference type="GO" id="GO:0005537">
    <property type="term" value="F:D-mannose binding"/>
    <property type="evidence" value="ECO:0007669"/>
    <property type="project" value="UniProtKB-KW"/>
</dbReference>
<keyword evidence="15" id="KW-0472">Membrane</keyword>
<dbReference type="EMBL" id="OOIL02003144">
    <property type="protein sequence ID" value="VFQ86272.1"/>
    <property type="molecule type" value="Genomic_DNA"/>
</dbReference>
<dbReference type="PANTHER" id="PTHR32080:SF54">
    <property type="entry name" value="GNK2-HOMOLOGOUS DOMAIN-CONTAINING PROTEIN"/>
    <property type="match status" value="1"/>
</dbReference>
<evidence type="ECO:0000256" key="2">
    <source>
        <dbReference type="ARBA" id="ARBA00022529"/>
    </source>
</evidence>
<evidence type="ECO:0000256" key="4">
    <source>
        <dbReference type="ARBA" id="ARBA00022581"/>
    </source>
</evidence>
<keyword evidence="4" id="KW-0945">Host-virus interaction</keyword>
<organism evidence="17 18">
    <name type="scientific">Cuscuta campestris</name>
    <dbReference type="NCBI Taxonomy" id="132261"/>
    <lineage>
        <taxon>Eukaryota</taxon>
        <taxon>Viridiplantae</taxon>
        <taxon>Streptophyta</taxon>
        <taxon>Embryophyta</taxon>
        <taxon>Tracheophyta</taxon>
        <taxon>Spermatophyta</taxon>
        <taxon>Magnoliopsida</taxon>
        <taxon>eudicotyledons</taxon>
        <taxon>Gunneridae</taxon>
        <taxon>Pentapetalae</taxon>
        <taxon>asterids</taxon>
        <taxon>lamiids</taxon>
        <taxon>Solanales</taxon>
        <taxon>Convolvulaceae</taxon>
        <taxon>Cuscuteae</taxon>
        <taxon>Cuscuta</taxon>
        <taxon>Cuscuta subgen. Grammica</taxon>
        <taxon>Cuscuta sect. Cleistogrammica</taxon>
    </lineage>
</organism>
<feature type="transmembrane region" description="Helical" evidence="15">
    <location>
        <begin position="276"/>
        <end position="297"/>
    </location>
</feature>
<proteinExistence type="inferred from homology"/>
<dbReference type="GO" id="GO:0050832">
    <property type="term" value="P:defense response to fungus"/>
    <property type="evidence" value="ECO:0007669"/>
    <property type="project" value="UniProtKB-KW"/>
</dbReference>
<keyword evidence="11" id="KW-0465">Mannose-binding</keyword>
<evidence type="ECO:0000256" key="8">
    <source>
        <dbReference type="ARBA" id="ARBA00022821"/>
    </source>
</evidence>
<dbReference type="InterPro" id="IPR038408">
    <property type="entry name" value="GNK2_sf"/>
</dbReference>
<dbReference type="GO" id="GO:0031640">
    <property type="term" value="P:killing of cells of another organism"/>
    <property type="evidence" value="ECO:0007669"/>
    <property type="project" value="UniProtKB-KW"/>
</dbReference>
<dbReference type="Gene3D" id="3.30.430.20">
    <property type="entry name" value="Gnk2 domain, C-X8-C-X2-C motif"/>
    <property type="match status" value="2"/>
</dbReference>
<dbReference type="OrthoDB" id="1926347at2759"/>
<evidence type="ECO:0000256" key="3">
    <source>
        <dbReference type="ARBA" id="ARBA00022577"/>
    </source>
</evidence>
<evidence type="ECO:0000256" key="1">
    <source>
        <dbReference type="ARBA" id="ARBA00004251"/>
    </source>
</evidence>
<feature type="domain" description="Gnk2-homologous" evidence="16">
    <location>
        <begin position="38"/>
        <end position="140"/>
    </location>
</feature>
<dbReference type="PROSITE" id="PS51473">
    <property type="entry name" value="GNK2"/>
    <property type="match status" value="2"/>
</dbReference>
<gene>
    <name evidence="17" type="ORF">CCAM_LOCUS28048</name>
</gene>
<keyword evidence="15" id="KW-1133">Transmembrane helix</keyword>
<evidence type="ECO:0000256" key="7">
    <source>
        <dbReference type="ARBA" id="ARBA00022737"/>
    </source>
</evidence>
<accession>A0A484MBY0</accession>
<dbReference type="GO" id="GO:0042742">
    <property type="term" value="P:defense response to bacterium"/>
    <property type="evidence" value="ECO:0007669"/>
    <property type="project" value="UniProtKB-KW"/>
</dbReference>
<keyword evidence="12" id="KW-1015">Disulfide bond</keyword>
<evidence type="ECO:0000256" key="10">
    <source>
        <dbReference type="ARBA" id="ARBA00023022"/>
    </source>
</evidence>
<evidence type="ECO:0000259" key="16">
    <source>
        <dbReference type="PROSITE" id="PS51473"/>
    </source>
</evidence>
<keyword evidence="5" id="KW-0732">Signal</keyword>
<keyword evidence="9" id="KW-0965">Cell junction</keyword>
<evidence type="ECO:0000256" key="11">
    <source>
        <dbReference type="ARBA" id="ARBA00023035"/>
    </source>
</evidence>
<evidence type="ECO:0000256" key="12">
    <source>
        <dbReference type="ARBA" id="ARBA00023157"/>
    </source>
</evidence>
<reference evidence="17 18" key="1">
    <citation type="submission" date="2018-04" db="EMBL/GenBank/DDBJ databases">
        <authorList>
            <person name="Vogel A."/>
        </authorList>
    </citation>
    <scope>NUCLEOTIDE SEQUENCE [LARGE SCALE GENOMIC DNA]</scope>
</reference>
<keyword evidence="10" id="KW-0044">Antibiotic</keyword>
<comment type="similarity">
    <text evidence="14">Belongs to the cysteine-rich repeat secretory protein family. Plasmodesmata-located proteins (PDLD) subfamily.</text>
</comment>
<dbReference type="GO" id="GO:0005886">
    <property type="term" value="C:plasma membrane"/>
    <property type="evidence" value="ECO:0007669"/>
    <property type="project" value="UniProtKB-SubCell"/>
</dbReference>
<name>A0A484MBY0_9ASTE</name>
<comment type="subcellular location">
    <subcellularLocation>
        <location evidence="13">Cell junction</location>
        <location evidence="13">Plasmodesma</location>
    </subcellularLocation>
    <subcellularLocation>
        <location evidence="1">Cell membrane</location>
        <topology evidence="1">Single-pass type I membrane protein</topology>
    </subcellularLocation>
</comment>
<evidence type="ECO:0000313" key="18">
    <source>
        <dbReference type="Proteomes" id="UP000595140"/>
    </source>
</evidence>
<evidence type="ECO:0000256" key="5">
    <source>
        <dbReference type="ARBA" id="ARBA00022729"/>
    </source>
</evidence>
<dbReference type="Proteomes" id="UP000595140">
    <property type="component" value="Unassembled WGS sequence"/>
</dbReference>